<dbReference type="EMBL" id="VCQT01000045">
    <property type="protein sequence ID" value="TMW11020.1"/>
    <property type="molecule type" value="Genomic_DNA"/>
</dbReference>
<evidence type="ECO:0000313" key="5">
    <source>
        <dbReference type="EMBL" id="TMW11020.1"/>
    </source>
</evidence>
<evidence type="ECO:0000313" key="6">
    <source>
        <dbReference type="Proteomes" id="UP000739180"/>
    </source>
</evidence>
<protein>
    <recommendedName>
        <fullName evidence="4">SbsA Ig-like domain-containing protein</fullName>
    </recommendedName>
</protein>
<dbReference type="PROSITE" id="PS51257">
    <property type="entry name" value="PROKAR_LIPOPROTEIN"/>
    <property type="match status" value="1"/>
</dbReference>
<proteinExistence type="predicted"/>
<feature type="signal peptide" evidence="3">
    <location>
        <begin position="1"/>
        <end position="16"/>
    </location>
</feature>
<evidence type="ECO:0000256" key="2">
    <source>
        <dbReference type="SAM" id="MobiDB-lite"/>
    </source>
</evidence>
<feature type="domain" description="SbsA Ig-like" evidence="4">
    <location>
        <begin position="474"/>
        <end position="572"/>
    </location>
</feature>
<feature type="chain" id="PRO_5046446274" description="SbsA Ig-like domain-containing protein" evidence="3">
    <location>
        <begin position="17"/>
        <end position="1025"/>
    </location>
</feature>
<organism evidence="5 6">
    <name type="scientific">Alloalcanivorax gelatiniphagus</name>
    <dbReference type="NCBI Taxonomy" id="1194167"/>
    <lineage>
        <taxon>Bacteria</taxon>
        <taxon>Pseudomonadati</taxon>
        <taxon>Pseudomonadota</taxon>
        <taxon>Gammaproteobacteria</taxon>
        <taxon>Oceanospirillales</taxon>
        <taxon>Alcanivoracaceae</taxon>
        <taxon>Alloalcanivorax</taxon>
    </lineage>
</organism>
<comment type="caution">
    <text evidence="5">The sequence shown here is derived from an EMBL/GenBank/DDBJ whole genome shotgun (WGS) entry which is preliminary data.</text>
</comment>
<sequence length="1025" mass="110240">MITRKLLLAGLTLALAACGGGGGSDQTTDFSTWVQAEVFYTYPYEGQQDVAPHAPVVVRFSEPVDVDAGNFTLEGPDGPVSFSVASVDGGRSAVLTPDQPLAVKSEYTLKLNDIRTGNGEPTLPGGELSFTTRPALQGPFELRSSSDSFQVVSVNPDDAEVPFLDFSSVNLVLSQPVDPDSLIYGQTLSLTQNGEVIPATLLADGRYITIDPRPQSEGGGDPVEPVQPGSTLTLTLTNQVRNIKGQALPAYTREFMPRDTKPRAMLAQKAEPADTQLGCLDAGVRTSPISGEAINCVPLIAKLLGDNTASKQQGNVFAELAFAPNFPDKVPLRIPRGSLLSGDPLEVNIGGAVPAGFDSGDVTVTFLSDANGYLLPNPYSNDASAPKLLRLTMDVAFDTKTQKANGAFNQNLLQVELVGYAYTDVKKGSLVVEAVGMVEPRVLGVENAYGMLSFHMESYRDQDTAPEQPRNLDAPQIATWMPGGELGKQRPGDPIILTFDEPLDPMSLQPGSDLTLTAGGVAVPFDAYMDGVTIVIKPEQPLAYGTTYEIGVTDGITDTAGNPAQPFTRSFTMPTYEGSGHPAVATTTYPGFPCAANKTTWDIAAGDHGICRGGESDDDHLPVMPMPARRPIVVQFSQTMLEESIQVGETCDTGSFRVEKIAEPGQAPQGTKDGNNRTQYACLDTVPGELEYGGRKITFTPDQPWEDGATYRYVLMSENQDFSVDDCTSGAAICTKDNGPLQTAVLEAPEDDQGGPNLELYFTGAAANDNVFQELRNLPAYDTNHDFVHQDSEPQPQESPAGSGEYPTPPNSTELFVKDKGGLLLEARVGCEYDGPACPSEKFIYVTADLDVELVGYDPQEDAVRVNIYPTLLKTSSVDIYARLLLVLFPIDQTIATGPQIMRIRYEDRGNGRTEPVTGWIRKTPDGPIFETNLDIYLSAPYLRPSAAGLQLSHDLYSYPLSLNLVGDVTFLEDGRLQIEQRNQVEQDVVVNIDLIDNVIKAADMTLGIPEGGVFLNYVSAPIKD</sequence>
<evidence type="ECO:0000259" key="4">
    <source>
        <dbReference type="Pfam" id="PF13205"/>
    </source>
</evidence>
<dbReference type="Gene3D" id="2.60.40.1220">
    <property type="match status" value="2"/>
</dbReference>
<feature type="region of interest" description="Disordered" evidence="2">
    <location>
        <begin position="784"/>
        <end position="812"/>
    </location>
</feature>
<dbReference type="InterPro" id="IPR014755">
    <property type="entry name" value="Cu-Rt/internalin_Ig-like"/>
</dbReference>
<keyword evidence="1 3" id="KW-0732">Signal</keyword>
<gene>
    <name evidence="5" type="ORF">FGS76_17115</name>
</gene>
<name>A0ABY2XH70_9GAMM</name>
<evidence type="ECO:0000256" key="1">
    <source>
        <dbReference type="ARBA" id="ARBA00022729"/>
    </source>
</evidence>
<dbReference type="Proteomes" id="UP000739180">
    <property type="component" value="Unassembled WGS sequence"/>
</dbReference>
<accession>A0ABY2XH70</accession>
<evidence type="ECO:0000256" key="3">
    <source>
        <dbReference type="SAM" id="SignalP"/>
    </source>
</evidence>
<dbReference type="Pfam" id="PF13205">
    <property type="entry name" value="Big_5"/>
    <property type="match status" value="2"/>
</dbReference>
<dbReference type="RefSeq" id="WP_138773856.1">
    <property type="nucleotide sequence ID" value="NZ_JBHSSX010000021.1"/>
</dbReference>
<keyword evidence="6" id="KW-1185">Reference proteome</keyword>
<reference evidence="5 6" key="1">
    <citation type="submission" date="2019-05" db="EMBL/GenBank/DDBJ databases">
        <title>Genome of Alcanivorax gelatiniphagus, an oil degrading marine bacteria.</title>
        <authorList>
            <person name="Kwon K.K."/>
        </authorList>
    </citation>
    <scope>NUCLEOTIDE SEQUENCE [LARGE SCALE GENOMIC DNA]</scope>
    <source>
        <strain evidence="5 6">MEBiC 08158</strain>
    </source>
</reference>
<dbReference type="InterPro" id="IPR032812">
    <property type="entry name" value="SbsA_Ig"/>
</dbReference>
<feature type="domain" description="SbsA Ig-like" evidence="4">
    <location>
        <begin position="37"/>
        <end position="132"/>
    </location>
</feature>